<dbReference type="EMBL" id="UYSU01041459">
    <property type="protein sequence ID" value="VDM03121.1"/>
    <property type="molecule type" value="Genomic_DNA"/>
</dbReference>
<evidence type="ECO:0000256" key="1">
    <source>
        <dbReference type="SAM" id="MobiDB-lite"/>
    </source>
</evidence>
<dbReference type="WBParaSite" id="SSLN_0001737201-mRNA-1">
    <property type="protein sequence ID" value="SSLN_0001737201-mRNA-1"/>
    <property type="gene ID" value="SSLN_0001737201"/>
</dbReference>
<reference evidence="4" key="1">
    <citation type="submission" date="2016-06" db="UniProtKB">
        <authorList>
            <consortium name="WormBaseParasite"/>
        </authorList>
    </citation>
    <scope>IDENTIFICATION</scope>
</reference>
<proteinExistence type="predicted"/>
<feature type="compositionally biased region" description="Basic and acidic residues" evidence="1">
    <location>
        <begin position="79"/>
        <end position="97"/>
    </location>
</feature>
<dbReference type="Proteomes" id="UP000275846">
    <property type="component" value="Unassembled WGS sequence"/>
</dbReference>
<evidence type="ECO:0000313" key="2">
    <source>
        <dbReference type="EMBL" id="VDM03121.1"/>
    </source>
</evidence>
<sequence length="97" mass="11063">MDNIDFANKANQAFYDREAYIPIADDPTKKQAASVKKKVNELTRRFPEAAQGSANFCRRDDGVIRCPLSIHLDSTRPGSRNDQRTAREQLRPDRRDG</sequence>
<name>A0A183TJT7_SCHSO</name>
<accession>A0A183TJT7</accession>
<reference evidence="2 3" key="2">
    <citation type="submission" date="2018-11" db="EMBL/GenBank/DDBJ databases">
        <authorList>
            <consortium name="Pathogen Informatics"/>
        </authorList>
    </citation>
    <scope>NUCLEOTIDE SEQUENCE [LARGE SCALE GENOMIC DNA]</scope>
    <source>
        <strain evidence="2 3">NST_G2</strain>
    </source>
</reference>
<evidence type="ECO:0000313" key="4">
    <source>
        <dbReference type="WBParaSite" id="SSLN_0001737201-mRNA-1"/>
    </source>
</evidence>
<organism evidence="4">
    <name type="scientific">Schistocephalus solidus</name>
    <name type="common">Tapeworm</name>
    <dbReference type="NCBI Taxonomy" id="70667"/>
    <lineage>
        <taxon>Eukaryota</taxon>
        <taxon>Metazoa</taxon>
        <taxon>Spiralia</taxon>
        <taxon>Lophotrochozoa</taxon>
        <taxon>Platyhelminthes</taxon>
        <taxon>Cestoda</taxon>
        <taxon>Eucestoda</taxon>
        <taxon>Diphyllobothriidea</taxon>
        <taxon>Diphyllobothriidae</taxon>
        <taxon>Schistocephalus</taxon>
    </lineage>
</organism>
<dbReference type="AlphaFoldDB" id="A0A183TJT7"/>
<protein>
    <submittedName>
        <fullName evidence="4">Dynein_attach_N domain-containing protein</fullName>
    </submittedName>
</protein>
<evidence type="ECO:0000313" key="3">
    <source>
        <dbReference type="Proteomes" id="UP000275846"/>
    </source>
</evidence>
<gene>
    <name evidence="2" type="ORF">SSLN_LOCUS16735</name>
</gene>
<feature type="region of interest" description="Disordered" evidence="1">
    <location>
        <begin position="71"/>
        <end position="97"/>
    </location>
</feature>
<keyword evidence="3" id="KW-1185">Reference proteome</keyword>
<dbReference type="OrthoDB" id="10029313at2759"/>